<dbReference type="Proteomes" id="UP000269154">
    <property type="component" value="Unassembled WGS sequence"/>
</dbReference>
<organism evidence="1 2">
    <name type="scientific">Okeania hirsuta</name>
    <dbReference type="NCBI Taxonomy" id="1458930"/>
    <lineage>
        <taxon>Bacteria</taxon>
        <taxon>Bacillati</taxon>
        <taxon>Cyanobacteriota</taxon>
        <taxon>Cyanophyceae</taxon>
        <taxon>Oscillatoriophycideae</taxon>
        <taxon>Oscillatoriales</taxon>
        <taxon>Microcoleaceae</taxon>
        <taxon>Okeania</taxon>
    </lineage>
</organism>
<dbReference type="EMBL" id="RCBY01000112">
    <property type="protein sequence ID" value="RQH37013.1"/>
    <property type="molecule type" value="Genomic_DNA"/>
</dbReference>
<gene>
    <name evidence="1" type="ORF">D5R40_18765</name>
</gene>
<comment type="caution">
    <text evidence="1">The sequence shown here is derived from an EMBL/GenBank/DDBJ whole genome shotgun (WGS) entry which is preliminary data.</text>
</comment>
<keyword evidence="2" id="KW-1185">Reference proteome</keyword>
<dbReference type="AlphaFoldDB" id="A0A3N6RLA8"/>
<protein>
    <submittedName>
        <fullName evidence="1">Uncharacterized protein</fullName>
    </submittedName>
</protein>
<sequence>MNWFFRNHINNFSIKSGNFQQDSNLESTSKNINSEADGLIGLFSASPDLATNFEEILQNEITDKSGWSCKEK</sequence>
<accession>A0A3N6RLA8</accession>
<reference evidence="1 2" key="1">
    <citation type="journal article" date="2018" name="ACS Chem. Biol.">
        <title>Ketoreductase domain dysfunction expands chemodiversity: malyngamide biosynthesis in the cyanobacterium Okeania hirsuta.</title>
        <authorList>
            <person name="Moss N.A."/>
            <person name="Leao T."/>
            <person name="Rankin M."/>
            <person name="McCullough T.M."/>
            <person name="Qu P."/>
            <person name="Korobeynikov A."/>
            <person name="Smith J.L."/>
            <person name="Gerwick L."/>
            <person name="Gerwick W.H."/>
        </authorList>
    </citation>
    <scope>NUCLEOTIDE SEQUENCE [LARGE SCALE GENOMIC DNA]</scope>
    <source>
        <strain evidence="1 2">PAB10Feb10-1</strain>
    </source>
</reference>
<proteinExistence type="predicted"/>
<name>A0A3N6RLA8_9CYAN</name>
<evidence type="ECO:0000313" key="1">
    <source>
        <dbReference type="EMBL" id="RQH37013.1"/>
    </source>
</evidence>
<evidence type="ECO:0000313" key="2">
    <source>
        <dbReference type="Proteomes" id="UP000269154"/>
    </source>
</evidence>